<feature type="compositionally biased region" description="Acidic residues" evidence="1">
    <location>
        <begin position="22"/>
        <end position="46"/>
    </location>
</feature>
<proteinExistence type="predicted"/>
<name>A0A167FL33_CALVF</name>
<evidence type="ECO:0000256" key="1">
    <source>
        <dbReference type="SAM" id="MobiDB-lite"/>
    </source>
</evidence>
<evidence type="ECO:0000313" key="3">
    <source>
        <dbReference type="Proteomes" id="UP000076738"/>
    </source>
</evidence>
<feature type="compositionally biased region" description="Acidic residues" evidence="1">
    <location>
        <begin position="55"/>
        <end position="65"/>
    </location>
</feature>
<feature type="compositionally biased region" description="Basic and acidic residues" evidence="1">
    <location>
        <begin position="1"/>
        <end position="10"/>
    </location>
</feature>
<reference evidence="2 3" key="1">
    <citation type="journal article" date="2016" name="Mol. Biol. Evol.">
        <title>Comparative Genomics of Early-Diverging Mushroom-Forming Fungi Provides Insights into the Origins of Lignocellulose Decay Capabilities.</title>
        <authorList>
            <person name="Nagy L.G."/>
            <person name="Riley R."/>
            <person name="Tritt A."/>
            <person name="Adam C."/>
            <person name="Daum C."/>
            <person name="Floudas D."/>
            <person name="Sun H."/>
            <person name="Yadav J.S."/>
            <person name="Pangilinan J."/>
            <person name="Larsson K.H."/>
            <person name="Matsuura K."/>
            <person name="Barry K."/>
            <person name="Labutti K."/>
            <person name="Kuo R."/>
            <person name="Ohm R.A."/>
            <person name="Bhattacharya S.S."/>
            <person name="Shirouzu T."/>
            <person name="Yoshinaga Y."/>
            <person name="Martin F.M."/>
            <person name="Grigoriev I.V."/>
            <person name="Hibbett D.S."/>
        </authorList>
    </citation>
    <scope>NUCLEOTIDE SEQUENCE [LARGE SCALE GENOMIC DNA]</scope>
    <source>
        <strain evidence="2 3">TUFC12733</strain>
    </source>
</reference>
<evidence type="ECO:0000313" key="2">
    <source>
        <dbReference type="EMBL" id="KZO89611.1"/>
    </source>
</evidence>
<keyword evidence="3" id="KW-1185">Reference proteome</keyword>
<dbReference type="AlphaFoldDB" id="A0A167FL33"/>
<sequence>AAEKGEEMWKKGKKLRKAKEPEDNEDKDEDEDDEDKVEDEDDEAELSDLFPALSSDDELEDSDSD</sequence>
<dbReference type="Proteomes" id="UP000076738">
    <property type="component" value="Unassembled WGS sequence"/>
</dbReference>
<accession>A0A167FL33</accession>
<dbReference type="EMBL" id="KV417377">
    <property type="protein sequence ID" value="KZO89611.1"/>
    <property type="molecule type" value="Genomic_DNA"/>
</dbReference>
<organism evidence="2 3">
    <name type="scientific">Calocera viscosa (strain TUFC12733)</name>
    <dbReference type="NCBI Taxonomy" id="1330018"/>
    <lineage>
        <taxon>Eukaryota</taxon>
        <taxon>Fungi</taxon>
        <taxon>Dikarya</taxon>
        <taxon>Basidiomycota</taxon>
        <taxon>Agaricomycotina</taxon>
        <taxon>Dacrymycetes</taxon>
        <taxon>Dacrymycetales</taxon>
        <taxon>Dacrymycetaceae</taxon>
        <taxon>Calocera</taxon>
    </lineage>
</organism>
<gene>
    <name evidence="2" type="ORF">CALVIDRAFT_569786</name>
</gene>
<protein>
    <submittedName>
        <fullName evidence="2">Uncharacterized protein</fullName>
    </submittedName>
</protein>
<feature type="region of interest" description="Disordered" evidence="1">
    <location>
        <begin position="1"/>
        <end position="65"/>
    </location>
</feature>
<feature type="non-terminal residue" evidence="2">
    <location>
        <position position="1"/>
    </location>
</feature>